<feature type="chain" id="PRO_5029451011" description="Polymeric immunoglobulin receptor" evidence="18">
    <location>
        <begin position="21"/>
        <end position="657"/>
    </location>
</feature>
<keyword evidence="11" id="KW-0393">Immunoglobulin domain</keyword>
<evidence type="ECO:0000256" key="9">
    <source>
        <dbReference type="ARBA" id="ARBA00023157"/>
    </source>
</evidence>
<feature type="region of interest" description="Disordered" evidence="16">
    <location>
        <begin position="634"/>
        <end position="657"/>
    </location>
</feature>
<dbReference type="SUPFAM" id="SSF48726">
    <property type="entry name" value="Immunoglobulin"/>
    <property type="match status" value="4"/>
</dbReference>
<dbReference type="CDD" id="cd05716">
    <property type="entry name" value="IgV_pIgR_like"/>
    <property type="match status" value="3"/>
</dbReference>
<keyword evidence="21" id="KW-1185">Reference proteome</keyword>
<evidence type="ECO:0000256" key="8">
    <source>
        <dbReference type="ARBA" id="ARBA00023136"/>
    </source>
</evidence>
<comment type="subcellular location">
    <subcellularLocation>
        <location evidence="1">Cell membrane</location>
        <topology evidence="1">Single-pass type I membrane protein</topology>
    </subcellularLocation>
    <subcellularLocation>
        <location evidence="2">Secreted</location>
    </subcellularLocation>
</comment>
<dbReference type="AlphaFoldDB" id="A0A7K9SIU3"/>
<keyword evidence="9" id="KW-1015">Disulfide bond</keyword>
<feature type="signal peptide" evidence="18">
    <location>
        <begin position="1"/>
        <end position="20"/>
    </location>
</feature>
<gene>
    <name evidence="20" type="primary">Pigr_0</name>
    <name evidence="20" type="ORF">GALDEA_R09203</name>
</gene>
<evidence type="ECO:0000256" key="15">
    <source>
        <dbReference type="ARBA" id="ARBA00049745"/>
    </source>
</evidence>
<dbReference type="InterPro" id="IPR013783">
    <property type="entry name" value="Ig-like_fold"/>
</dbReference>
<dbReference type="SMART" id="SM00406">
    <property type="entry name" value="IGv"/>
    <property type="match status" value="2"/>
</dbReference>
<comment type="function">
    <text evidence="12">Mediates selective transcytosis of polymeric IgA and IgM across mucosal epithelial cells. Binds polymeric IgA and IgM at the basolateral surface of epithelial cells. The complex is then transported across the cell to be secreted at the apical surface. During this process, a cleavage occurs that separates the extracellular (known as the secretory component) from the transmembrane segment.</text>
</comment>
<evidence type="ECO:0000259" key="19">
    <source>
        <dbReference type="PROSITE" id="PS50835"/>
    </source>
</evidence>
<evidence type="ECO:0000256" key="13">
    <source>
        <dbReference type="ARBA" id="ARBA00049604"/>
    </source>
</evidence>
<keyword evidence="5 17" id="KW-0812">Transmembrane</keyword>
<keyword evidence="7 17" id="KW-1133">Transmembrane helix</keyword>
<dbReference type="InterPro" id="IPR050671">
    <property type="entry name" value="CD300_family_receptors"/>
</dbReference>
<feature type="domain" description="Ig-like" evidence="19">
    <location>
        <begin position="359"/>
        <end position="459"/>
    </location>
</feature>
<dbReference type="InterPro" id="IPR003599">
    <property type="entry name" value="Ig_sub"/>
</dbReference>
<evidence type="ECO:0000256" key="14">
    <source>
        <dbReference type="ARBA" id="ARBA00049678"/>
    </source>
</evidence>
<protein>
    <recommendedName>
        <fullName evidence="15">Polymeric immunoglobulin receptor</fullName>
    </recommendedName>
</protein>
<dbReference type="EMBL" id="VWZX01000996">
    <property type="protein sequence ID" value="NXI35391.1"/>
    <property type="molecule type" value="Genomic_DNA"/>
</dbReference>
<keyword evidence="8 17" id="KW-0472">Membrane</keyword>
<dbReference type="Pfam" id="PF07686">
    <property type="entry name" value="V-set"/>
    <property type="match status" value="4"/>
</dbReference>
<evidence type="ECO:0000256" key="3">
    <source>
        <dbReference type="ARBA" id="ARBA00022475"/>
    </source>
</evidence>
<feature type="domain" description="Ig-like" evidence="19">
    <location>
        <begin position="24"/>
        <end position="135"/>
    </location>
</feature>
<dbReference type="PANTHER" id="PTHR11860">
    <property type="entry name" value="POLYMERIC-IMMUNOGLOBULIN RECEPTOR"/>
    <property type="match status" value="1"/>
</dbReference>
<dbReference type="GO" id="GO:0004888">
    <property type="term" value="F:transmembrane signaling receptor activity"/>
    <property type="evidence" value="ECO:0007669"/>
    <property type="project" value="TreeGrafter"/>
</dbReference>
<feature type="compositionally biased region" description="Low complexity" evidence="16">
    <location>
        <begin position="477"/>
        <end position="488"/>
    </location>
</feature>
<accession>A0A7K9SIU3</accession>
<dbReference type="GO" id="GO:0005886">
    <property type="term" value="C:plasma membrane"/>
    <property type="evidence" value="ECO:0007669"/>
    <property type="project" value="UniProtKB-SubCell"/>
</dbReference>
<keyword evidence="3" id="KW-1003">Cell membrane</keyword>
<evidence type="ECO:0000313" key="20">
    <source>
        <dbReference type="EMBL" id="NXI35391.1"/>
    </source>
</evidence>
<dbReference type="Proteomes" id="UP000566440">
    <property type="component" value="Unassembled WGS sequence"/>
</dbReference>
<dbReference type="SMART" id="SM00409">
    <property type="entry name" value="IG"/>
    <property type="match status" value="4"/>
</dbReference>
<dbReference type="InterPro" id="IPR036179">
    <property type="entry name" value="Ig-like_dom_sf"/>
</dbReference>
<comment type="caution">
    <text evidence="20">The sequence shown here is derived from an EMBL/GenBank/DDBJ whole genome shotgun (WGS) entry which is preliminary data.</text>
</comment>
<feature type="non-terminal residue" evidence="20">
    <location>
        <position position="657"/>
    </location>
</feature>
<dbReference type="Gene3D" id="2.60.40.10">
    <property type="entry name" value="Immunoglobulins"/>
    <property type="match status" value="4"/>
</dbReference>
<evidence type="ECO:0000256" key="5">
    <source>
        <dbReference type="ARBA" id="ARBA00022692"/>
    </source>
</evidence>
<evidence type="ECO:0000256" key="1">
    <source>
        <dbReference type="ARBA" id="ARBA00004251"/>
    </source>
</evidence>
<organism evidence="20 21">
    <name type="scientific">Galbula dea</name>
    <dbReference type="NCBI Taxonomy" id="1109041"/>
    <lineage>
        <taxon>Eukaryota</taxon>
        <taxon>Metazoa</taxon>
        <taxon>Chordata</taxon>
        <taxon>Craniata</taxon>
        <taxon>Vertebrata</taxon>
        <taxon>Euteleostomi</taxon>
        <taxon>Archelosauria</taxon>
        <taxon>Archosauria</taxon>
        <taxon>Dinosauria</taxon>
        <taxon>Saurischia</taxon>
        <taxon>Theropoda</taxon>
        <taxon>Coelurosauria</taxon>
        <taxon>Aves</taxon>
        <taxon>Neognathae</taxon>
        <taxon>Neoaves</taxon>
        <taxon>Telluraves</taxon>
        <taxon>Coraciimorphae</taxon>
        <taxon>Piciformes</taxon>
        <taxon>Galbulidae</taxon>
        <taxon>Galbula</taxon>
    </lineage>
</organism>
<dbReference type="GO" id="GO:0005576">
    <property type="term" value="C:extracellular region"/>
    <property type="evidence" value="ECO:0007669"/>
    <property type="project" value="UniProtKB-SubCell"/>
</dbReference>
<dbReference type="InterPro" id="IPR007110">
    <property type="entry name" value="Ig-like_dom"/>
</dbReference>
<evidence type="ECO:0000256" key="7">
    <source>
        <dbReference type="ARBA" id="ARBA00022989"/>
    </source>
</evidence>
<evidence type="ECO:0000256" key="11">
    <source>
        <dbReference type="ARBA" id="ARBA00023319"/>
    </source>
</evidence>
<sequence>MTSLVFLFLLTLLPVEFASSSYLPKAAISSPVFGPRQVYGLLNGSVTVKCFYPPTSVNRHDRKYWCRETATSCRTVVSTSGYVAPGYEGRASLTDYPQAHNFQITISGLREADAGTYHCGIGINGRGLSHKVTLDVSEGPHLPEGAELFYVKLHSTLTMSCSFGEASADKRKFLCRMGKKGCFNIIDSYGNVDEFYTGRILLSNEDTPGSFSITISQVGWEDSGLYLCGFGYYGESGETKELDVHVYEETKVPQGKPTIIGVKGSSATFECHYAPQRRSSLKYWCKWRNKGCARIIDTDGFVSSAYEGRVVLYNNPVNETVTIILNQLKDSDKGYYWCMSDEEKEQQSSTELKIIDGEPGLKGEKEVVEAQVGSRVDLTCFYSCKYYSYQKYWCKWNNTGCISLPSSDLKQPGPDVTCDTDNKTVILSFDPVAKTDQGWYWCGVKRNGQFGETVPVYLTVTEAPSRADQPPSRADQPPSRAAEAPSRADQPGFNPQGRAFSDVVVPEAASSESSDQSHGPNSLVLGVGIGGAVLVVLGTAFAVFKYKKLKRSDLVSVGSYRTNISMSDFESMKEYGASNKACVKESEETQIGGDEFITTEVSLESSAETKKAKRSSKEDADLAYSTFLLTSGTIAQGGSGEDSAAPEVSPPAWEGQI</sequence>
<evidence type="ECO:0000256" key="4">
    <source>
        <dbReference type="ARBA" id="ARBA00022525"/>
    </source>
</evidence>
<dbReference type="InterPro" id="IPR013106">
    <property type="entry name" value="Ig_V-set"/>
</dbReference>
<feature type="non-terminal residue" evidence="20">
    <location>
        <position position="1"/>
    </location>
</feature>
<dbReference type="OrthoDB" id="6157407at2759"/>
<feature type="transmembrane region" description="Helical" evidence="17">
    <location>
        <begin position="523"/>
        <end position="544"/>
    </location>
</feature>
<evidence type="ECO:0000256" key="17">
    <source>
        <dbReference type="SAM" id="Phobius"/>
    </source>
</evidence>
<dbReference type="PROSITE" id="PS50835">
    <property type="entry name" value="IG_LIKE"/>
    <property type="match status" value="3"/>
</dbReference>
<evidence type="ECO:0000256" key="16">
    <source>
        <dbReference type="SAM" id="MobiDB-lite"/>
    </source>
</evidence>
<evidence type="ECO:0000256" key="6">
    <source>
        <dbReference type="ARBA" id="ARBA00022729"/>
    </source>
</evidence>
<evidence type="ECO:0000313" key="21">
    <source>
        <dbReference type="Proteomes" id="UP000566440"/>
    </source>
</evidence>
<comment type="subunit">
    <text evidence="14">Interacts (mainly via CDR1-like domain) with dimeric IgA. Interacts (mainly via CDR2-like domain) with pentameric IgM.</text>
</comment>
<keyword evidence="6 18" id="KW-0732">Signal</keyword>
<keyword evidence="4" id="KW-0964">Secreted</keyword>
<feature type="domain" description="Ig-like" evidence="19">
    <location>
        <begin position="253"/>
        <end position="355"/>
    </location>
</feature>
<evidence type="ECO:0000256" key="10">
    <source>
        <dbReference type="ARBA" id="ARBA00023180"/>
    </source>
</evidence>
<evidence type="ECO:0000256" key="2">
    <source>
        <dbReference type="ARBA" id="ARBA00004613"/>
    </source>
</evidence>
<dbReference type="PANTHER" id="PTHR11860:SF82">
    <property type="entry name" value="POLYMERIC IMMUNOGLOBULIN RECEPTOR"/>
    <property type="match status" value="1"/>
</dbReference>
<evidence type="ECO:0000256" key="12">
    <source>
        <dbReference type="ARBA" id="ARBA00049599"/>
    </source>
</evidence>
<evidence type="ECO:0000256" key="18">
    <source>
        <dbReference type="SAM" id="SignalP"/>
    </source>
</evidence>
<comment type="function">
    <text evidence="13">Through its N-linked glycans ensures anchoring of secretory IgA (sIgA) molecules to mucus lining the epithelial surface to neutralize extracellular pathogens. On its own (free form) may act as a non-specific microbial scavenger to prevent pathogen interaction with epithelial cells.</text>
</comment>
<reference evidence="20 21" key="1">
    <citation type="submission" date="2019-09" db="EMBL/GenBank/DDBJ databases">
        <title>Bird 10,000 Genomes (B10K) Project - Family phase.</title>
        <authorList>
            <person name="Zhang G."/>
        </authorList>
    </citation>
    <scope>NUCLEOTIDE SEQUENCE [LARGE SCALE GENOMIC DNA]</scope>
    <source>
        <strain evidence="20">B10K-DU-001-62</strain>
        <tissue evidence="20">Muscle</tissue>
    </source>
</reference>
<proteinExistence type="predicted"/>
<keyword evidence="10" id="KW-0325">Glycoprotein</keyword>
<name>A0A7K9SIU3_9PICI</name>
<feature type="region of interest" description="Disordered" evidence="16">
    <location>
        <begin position="462"/>
        <end position="498"/>
    </location>
</feature>